<dbReference type="EMBL" id="CP136426">
    <property type="protein sequence ID" value="WOC52612.1"/>
    <property type="molecule type" value="Genomic_DNA"/>
</dbReference>
<gene>
    <name evidence="3" type="ORF">BPO_1965</name>
</gene>
<evidence type="ECO:0000256" key="1">
    <source>
        <dbReference type="ARBA" id="ARBA00006817"/>
    </source>
</evidence>
<name>A0AAU0F2N0_9FLAO</name>
<comment type="similarity">
    <text evidence="1">Belongs to the AHA1 family.</text>
</comment>
<dbReference type="AlphaFoldDB" id="A0AAU0F2N0"/>
<organism evidence="3 4">
    <name type="scientific">Bergeyella porcorum</name>
    <dbReference type="NCBI Taxonomy" id="1735111"/>
    <lineage>
        <taxon>Bacteria</taxon>
        <taxon>Pseudomonadati</taxon>
        <taxon>Bacteroidota</taxon>
        <taxon>Flavobacteriia</taxon>
        <taxon>Flavobacteriales</taxon>
        <taxon>Weeksellaceae</taxon>
        <taxon>Bergeyella</taxon>
    </lineage>
</organism>
<feature type="domain" description="Activator of Hsp90 ATPase homologue 1/2-like C-terminal" evidence="2">
    <location>
        <begin position="31"/>
        <end position="151"/>
    </location>
</feature>
<dbReference type="InterPro" id="IPR013538">
    <property type="entry name" value="ASHA1/2-like_C"/>
</dbReference>
<evidence type="ECO:0000313" key="3">
    <source>
        <dbReference type="EMBL" id="WOC52612.1"/>
    </source>
</evidence>
<proteinExistence type="inferred from homology"/>
<sequence>MDKHCTRRNREKLILLKMNKITIKTQVKGDVQQVWNAYTNPQHIINWNFATPEWHCPATANDLRIGGEYFTRMEAKDGSFGFDFKAIYKELTPEQSFVYVLEDGREVSVSFIPQVDTTEIVIVFDPENQNPIEIQQAGWKAILDNFKRYAEGLKP</sequence>
<evidence type="ECO:0000313" key="4">
    <source>
        <dbReference type="Proteomes" id="UP001432059"/>
    </source>
</evidence>
<protein>
    <submittedName>
        <fullName evidence="3">Activator of HSP90 ATPase</fullName>
    </submittedName>
</protein>
<reference evidence="3" key="1">
    <citation type="submission" date="2023-10" db="EMBL/GenBank/DDBJ databases">
        <title>Characterization and whole genome sequencing of a novel strain of Bergeyella porcorum QD2021 isolated from pig.</title>
        <authorList>
            <person name="Liu G."/>
            <person name="Chen C."/>
            <person name="Han X."/>
        </authorList>
    </citation>
    <scope>NUCLEOTIDE SEQUENCE</scope>
    <source>
        <strain evidence="3">QD2021</strain>
    </source>
</reference>
<accession>A0AAU0F2N0</accession>
<dbReference type="Proteomes" id="UP001432059">
    <property type="component" value="Chromosome"/>
</dbReference>
<dbReference type="InterPro" id="IPR023393">
    <property type="entry name" value="START-like_dom_sf"/>
</dbReference>
<dbReference type="Pfam" id="PF08327">
    <property type="entry name" value="AHSA1"/>
    <property type="match status" value="1"/>
</dbReference>
<dbReference type="KEGG" id="bpor:BPO_1965"/>
<dbReference type="SUPFAM" id="SSF55961">
    <property type="entry name" value="Bet v1-like"/>
    <property type="match status" value="1"/>
</dbReference>
<dbReference type="Gene3D" id="3.30.530.20">
    <property type="match status" value="1"/>
</dbReference>
<keyword evidence="4" id="KW-1185">Reference proteome</keyword>
<evidence type="ECO:0000259" key="2">
    <source>
        <dbReference type="Pfam" id="PF08327"/>
    </source>
</evidence>